<name>A0A2T3NFR1_9GAMM</name>
<proteinExistence type="predicted"/>
<keyword evidence="1" id="KW-1133">Transmembrane helix</keyword>
<dbReference type="AlphaFoldDB" id="A0A2T3NFR1"/>
<organism evidence="2 3">
    <name type="scientific">Photobacterium rosenbergii</name>
    <dbReference type="NCBI Taxonomy" id="294936"/>
    <lineage>
        <taxon>Bacteria</taxon>
        <taxon>Pseudomonadati</taxon>
        <taxon>Pseudomonadota</taxon>
        <taxon>Gammaproteobacteria</taxon>
        <taxon>Vibrionales</taxon>
        <taxon>Vibrionaceae</taxon>
        <taxon>Photobacterium</taxon>
    </lineage>
</organism>
<dbReference type="RefSeq" id="WP_107298238.1">
    <property type="nucleotide sequence ID" value="NZ_PYMB01000003.1"/>
</dbReference>
<evidence type="ECO:0000313" key="3">
    <source>
        <dbReference type="Proteomes" id="UP000241346"/>
    </source>
</evidence>
<feature type="transmembrane region" description="Helical" evidence="1">
    <location>
        <begin position="48"/>
        <end position="66"/>
    </location>
</feature>
<dbReference type="EMBL" id="PYMB01000003">
    <property type="protein sequence ID" value="PSW13418.1"/>
    <property type="molecule type" value="Genomic_DNA"/>
</dbReference>
<comment type="caution">
    <text evidence="2">The sequence shown here is derived from an EMBL/GenBank/DDBJ whole genome shotgun (WGS) entry which is preliminary data.</text>
</comment>
<keyword evidence="1" id="KW-0812">Transmembrane</keyword>
<sequence length="118" mass="13211">MFDKVIDVEKFLDAVDNPIMRGVLAAGGTAALIAATTAFAPIGVVGATGWTLVYWVFGGTITLDAARRMWDVYTKMSTEKREQFDKEMDKLKRMLDDEAISKEEFNEMAKNLYEKYAG</sequence>
<protein>
    <recommendedName>
        <fullName evidence="4">SHOCT domain-containing protein</fullName>
    </recommendedName>
</protein>
<gene>
    <name evidence="2" type="ORF">C9J01_11320</name>
</gene>
<reference evidence="2 3" key="1">
    <citation type="submission" date="2018-03" db="EMBL/GenBank/DDBJ databases">
        <title>Whole genome sequencing of Histamine producing bacteria.</title>
        <authorList>
            <person name="Butler K."/>
        </authorList>
    </citation>
    <scope>NUCLEOTIDE SEQUENCE [LARGE SCALE GENOMIC DNA]</scope>
    <source>
        <strain evidence="2 3">DSM 19138</strain>
    </source>
</reference>
<dbReference type="OrthoDB" id="9931008at2"/>
<accession>A0A2T3NFR1</accession>
<evidence type="ECO:0008006" key="4">
    <source>
        <dbReference type="Google" id="ProtNLM"/>
    </source>
</evidence>
<evidence type="ECO:0000256" key="1">
    <source>
        <dbReference type="SAM" id="Phobius"/>
    </source>
</evidence>
<keyword evidence="1" id="KW-0472">Membrane</keyword>
<dbReference type="Proteomes" id="UP000241346">
    <property type="component" value="Unassembled WGS sequence"/>
</dbReference>
<evidence type="ECO:0000313" key="2">
    <source>
        <dbReference type="EMBL" id="PSW13418.1"/>
    </source>
</evidence>